<dbReference type="GO" id="GO:0006351">
    <property type="term" value="P:DNA-templated transcription"/>
    <property type="evidence" value="ECO:0007669"/>
    <property type="project" value="InterPro"/>
</dbReference>
<dbReference type="Proteomes" id="UP000054485">
    <property type="component" value="Unassembled WGS sequence"/>
</dbReference>
<dbReference type="PANTHER" id="PTHR31001">
    <property type="entry name" value="UNCHARACTERIZED TRANSCRIPTIONAL REGULATORY PROTEIN"/>
    <property type="match status" value="1"/>
</dbReference>
<evidence type="ECO:0000256" key="1">
    <source>
        <dbReference type="ARBA" id="ARBA00004123"/>
    </source>
</evidence>
<comment type="subcellular location">
    <subcellularLocation>
        <location evidence="1">Nucleus</location>
    </subcellularLocation>
</comment>
<feature type="domain" description="Xylanolytic transcriptional activator regulatory" evidence="3">
    <location>
        <begin position="53"/>
        <end position="124"/>
    </location>
</feature>
<name>A0A0D0ABL3_9AGAM</name>
<dbReference type="HOGENOM" id="CLU_059066_0_0_1"/>
<evidence type="ECO:0000313" key="5">
    <source>
        <dbReference type="Proteomes" id="UP000054485"/>
    </source>
</evidence>
<proteinExistence type="predicted"/>
<organism evidence="4 5">
    <name type="scientific">Suillus luteus UH-Slu-Lm8-n1</name>
    <dbReference type="NCBI Taxonomy" id="930992"/>
    <lineage>
        <taxon>Eukaryota</taxon>
        <taxon>Fungi</taxon>
        <taxon>Dikarya</taxon>
        <taxon>Basidiomycota</taxon>
        <taxon>Agaricomycotina</taxon>
        <taxon>Agaricomycetes</taxon>
        <taxon>Agaricomycetidae</taxon>
        <taxon>Boletales</taxon>
        <taxon>Suillineae</taxon>
        <taxon>Suillaceae</taxon>
        <taxon>Suillus</taxon>
    </lineage>
</organism>
<gene>
    <name evidence="4" type="ORF">CY34DRAFT_103011</name>
</gene>
<evidence type="ECO:0000313" key="4">
    <source>
        <dbReference type="EMBL" id="KIK31632.1"/>
    </source>
</evidence>
<dbReference type="PANTHER" id="PTHR31001:SF56">
    <property type="entry name" value="ZN(2)-C6 FUNGAL-TYPE DOMAIN-CONTAINING PROTEIN"/>
    <property type="match status" value="1"/>
</dbReference>
<reference evidence="5" key="2">
    <citation type="submission" date="2015-01" db="EMBL/GenBank/DDBJ databases">
        <title>Evolutionary Origins and Diversification of the Mycorrhizal Mutualists.</title>
        <authorList>
            <consortium name="DOE Joint Genome Institute"/>
            <consortium name="Mycorrhizal Genomics Consortium"/>
            <person name="Kohler A."/>
            <person name="Kuo A."/>
            <person name="Nagy L.G."/>
            <person name="Floudas D."/>
            <person name="Copeland A."/>
            <person name="Barry K.W."/>
            <person name="Cichocki N."/>
            <person name="Veneault-Fourrey C."/>
            <person name="LaButti K."/>
            <person name="Lindquist E.A."/>
            <person name="Lipzen A."/>
            <person name="Lundell T."/>
            <person name="Morin E."/>
            <person name="Murat C."/>
            <person name="Riley R."/>
            <person name="Ohm R."/>
            <person name="Sun H."/>
            <person name="Tunlid A."/>
            <person name="Henrissat B."/>
            <person name="Grigoriev I.V."/>
            <person name="Hibbett D.S."/>
            <person name="Martin F."/>
        </authorList>
    </citation>
    <scope>NUCLEOTIDE SEQUENCE [LARGE SCALE GENOMIC DNA]</scope>
    <source>
        <strain evidence="5">UH-Slu-Lm8-n1</strain>
    </source>
</reference>
<dbReference type="GO" id="GO:0003677">
    <property type="term" value="F:DNA binding"/>
    <property type="evidence" value="ECO:0007669"/>
    <property type="project" value="InterPro"/>
</dbReference>
<accession>A0A0D0ABL3</accession>
<evidence type="ECO:0000256" key="2">
    <source>
        <dbReference type="ARBA" id="ARBA00023242"/>
    </source>
</evidence>
<evidence type="ECO:0000259" key="3">
    <source>
        <dbReference type="SMART" id="SM00906"/>
    </source>
</evidence>
<dbReference type="GO" id="GO:0008270">
    <property type="term" value="F:zinc ion binding"/>
    <property type="evidence" value="ECO:0007669"/>
    <property type="project" value="InterPro"/>
</dbReference>
<dbReference type="Pfam" id="PF04082">
    <property type="entry name" value="Fungal_trans"/>
    <property type="match status" value="1"/>
</dbReference>
<dbReference type="InterPro" id="IPR050613">
    <property type="entry name" value="Sec_Metabolite_Reg"/>
</dbReference>
<sequence>PYNAEARHYQRVARAALCMQSVLSERSVVTIKALHLMSMYYGMSGIESNAELYYSLLNLASQAALQVHKDPSRWGIEGREAYERRSYFWTLFSQSLWQSLVTGRPPAILPAVVDCQIPSDFDEATYRSGEIPISFGNWSSHFTKECLAPIIEATQAVKPPNYQTVLELDRKIREFSVPVLPESRYFDHATMERRSFGRSGYKELSACGGSFHAFLLPDLKCEALLFLHRGFFAQAMGDFPSDPLRSPVGRSFMVAYQSASTLIQITIDHFELQPVLCSRVWRIWSFAFSAAVRETMSHLAGCADKDLLRLSLAPWPSEDSASNWTRIHLSI</sequence>
<dbReference type="CDD" id="cd12148">
    <property type="entry name" value="fungal_TF_MHR"/>
    <property type="match status" value="1"/>
</dbReference>
<dbReference type="OrthoDB" id="424974at2759"/>
<reference evidence="4 5" key="1">
    <citation type="submission" date="2014-04" db="EMBL/GenBank/DDBJ databases">
        <authorList>
            <consortium name="DOE Joint Genome Institute"/>
            <person name="Kuo A."/>
            <person name="Ruytinx J."/>
            <person name="Rineau F."/>
            <person name="Colpaert J."/>
            <person name="Kohler A."/>
            <person name="Nagy L.G."/>
            <person name="Floudas D."/>
            <person name="Copeland A."/>
            <person name="Barry K.W."/>
            <person name="Cichocki N."/>
            <person name="Veneault-Fourrey C."/>
            <person name="LaButti K."/>
            <person name="Lindquist E.A."/>
            <person name="Lipzen A."/>
            <person name="Lundell T."/>
            <person name="Morin E."/>
            <person name="Murat C."/>
            <person name="Sun H."/>
            <person name="Tunlid A."/>
            <person name="Henrissat B."/>
            <person name="Grigoriev I.V."/>
            <person name="Hibbett D.S."/>
            <person name="Martin F."/>
            <person name="Nordberg H.P."/>
            <person name="Cantor M.N."/>
            <person name="Hua S.X."/>
        </authorList>
    </citation>
    <scope>NUCLEOTIDE SEQUENCE [LARGE SCALE GENOMIC DNA]</scope>
    <source>
        <strain evidence="4 5">UH-Slu-Lm8-n1</strain>
    </source>
</reference>
<dbReference type="GO" id="GO:0005634">
    <property type="term" value="C:nucleus"/>
    <property type="evidence" value="ECO:0007669"/>
    <property type="project" value="UniProtKB-SubCell"/>
</dbReference>
<dbReference type="InterPro" id="IPR007219">
    <property type="entry name" value="XnlR_reg_dom"/>
</dbReference>
<feature type="non-terminal residue" evidence="4">
    <location>
        <position position="331"/>
    </location>
</feature>
<keyword evidence="5" id="KW-1185">Reference proteome</keyword>
<dbReference type="AlphaFoldDB" id="A0A0D0ABL3"/>
<dbReference type="SMART" id="SM00906">
    <property type="entry name" value="Fungal_trans"/>
    <property type="match status" value="1"/>
</dbReference>
<protein>
    <recommendedName>
        <fullName evidence="3">Xylanolytic transcriptional activator regulatory domain-containing protein</fullName>
    </recommendedName>
</protein>
<dbReference type="STRING" id="930992.A0A0D0ABL3"/>
<dbReference type="InParanoid" id="A0A0D0ABL3"/>
<dbReference type="EMBL" id="KN836804">
    <property type="protein sequence ID" value="KIK31632.1"/>
    <property type="molecule type" value="Genomic_DNA"/>
</dbReference>
<keyword evidence="2" id="KW-0539">Nucleus</keyword>